<dbReference type="InterPro" id="IPR051611">
    <property type="entry name" value="ECF_transporter_component"/>
</dbReference>
<comment type="subcellular location">
    <subcellularLocation>
        <location evidence="1">Membrane</location>
        <topology evidence="1">Multi-pass membrane protein</topology>
    </subcellularLocation>
</comment>
<dbReference type="CDD" id="cd16914">
    <property type="entry name" value="EcfT"/>
    <property type="match status" value="1"/>
</dbReference>
<dbReference type="Pfam" id="PF02361">
    <property type="entry name" value="CbiQ"/>
    <property type="match status" value="1"/>
</dbReference>
<evidence type="ECO:0000256" key="2">
    <source>
        <dbReference type="ARBA" id="ARBA00022475"/>
    </source>
</evidence>
<dbReference type="PANTHER" id="PTHR34857:SF2">
    <property type="entry name" value="SLL0384 PROTEIN"/>
    <property type="match status" value="1"/>
</dbReference>
<dbReference type="InterPro" id="IPR003339">
    <property type="entry name" value="ABC/ECF_trnsptr_transmembrane"/>
</dbReference>
<protein>
    <submittedName>
        <fullName evidence="7">Biotin transport system permease protein</fullName>
    </submittedName>
</protein>
<keyword evidence="5 6" id="KW-0472">Membrane</keyword>
<evidence type="ECO:0000256" key="5">
    <source>
        <dbReference type="ARBA" id="ARBA00023136"/>
    </source>
</evidence>
<dbReference type="PANTHER" id="PTHR34857">
    <property type="entry name" value="SLL0384 PROTEIN"/>
    <property type="match status" value="1"/>
</dbReference>
<dbReference type="OrthoDB" id="204634at2157"/>
<dbReference type="EMBL" id="FOXI01000007">
    <property type="protein sequence ID" value="SFP76474.1"/>
    <property type="molecule type" value="Genomic_DNA"/>
</dbReference>
<reference evidence="8" key="1">
    <citation type="submission" date="2016-10" db="EMBL/GenBank/DDBJ databases">
        <authorList>
            <person name="Varghese N."/>
            <person name="Submissions S."/>
        </authorList>
    </citation>
    <scope>NUCLEOTIDE SEQUENCE [LARGE SCALE GENOMIC DNA]</scope>
    <source>
        <strain evidence="8">CGMCC 1.10329</strain>
    </source>
</reference>
<evidence type="ECO:0000256" key="3">
    <source>
        <dbReference type="ARBA" id="ARBA00022692"/>
    </source>
</evidence>
<keyword evidence="2" id="KW-1003">Cell membrane</keyword>
<keyword evidence="4 6" id="KW-1133">Transmembrane helix</keyword>
<gene>
    <name evidence="7" type="ORF">SAMN05216277_107103</name>
</gene>
<feature type="transmembrane region" description="Helical" evidence="6">
    <location>
        <begin position="93"/>
        <end position="113"/>
    </location>
</feature>
<dbReference type="GO" id="GO:0005886">
    <property type="term" value="C:plasma membrane"/>
    <property type="evidence" value="ECO:0007669"/>
    <property type="project" value="UniProtKB-ARBA"/>
</dbReference>
<proteinExistence type="predicted"/>
<accession>A0A1I5T090</accession>
<dbReference type="Proteomes" id="UP000183769">
    <property type="component" value="Unassembled WGS sequence"/>
</dbReference>
<keyword evidence="8" id="KW-1185">Reference proteome</keyword>
<evidence type="ECO:0000313" key="8">
    <source>
        <dbReference type="Proteomes" id="UP000183769"/>
    </source>
</evidence>
<feature type="transmembrane region" description="Helical" evidence="6">
    <location>
        <begin position="67"/>
        <end position="87"/>
    </location>
</feature>
<evidence type="ECO:0000256" key="4">
    <source>
        <dbReference type="ARBA" id="ARBA00022989"/>
    </source>
</evidence>
<name>A0A1I5T090_9EURY</name>
<dbReference type="AlphaFoldDB" id="A0A1I5T090"/>
<organism evidence="7 8">
    <name type="scientific">Halolamina pelagica</name>
    <dbReference type="NCBI Taxonomy" id="699431"/>
    <lineage>
        <taxon>Archaea</taxon>
        <taxon>Methanobacteriati</taxon>
        <taxon>Methanobacteriota</taxon>
        <taxon>Stenosarchaea group</taxon>
        <taxon>Halobacteria</taxon>
        <taxon>Halobacteriales</taxon>
        <taxon>Haloferacaceae</taxon>
    </lineage>
</organism>
<keyword evidence="3 6" id="KW-0812">Transmembrane</keyword>
<evidence type="ECO:0000256" key="6">
    <source>
        <dbReference type="SAM" id="Phobius"/>
    </source>
</evidence>
<feature type="transmembrane region" description="Helical" evidence="6">
    <location>
        <begin position="38"/>
        <end position="55"/>
    </location>
</feature>
<evidence type="ECO:0000256" key="1">
    <source>
        <dbReference type="ARBA" id="ARBA00004141"/>
    </source>
</evidence>
<sequence>MLGYQHGDSLAHRLDPRTKLAVQLTFAVAAFAHTDPRGLAVLTVVTAGALASARLSPVAVLWGYRFLLPLLAAAVLFELVTLGPPWLDLAAAVDPLLASYRTLLIVAVAAGYVRTTAARESRAAVQWAIPGKPGRLLGAGVGLVFRFLPLLRRDLAAIRDAERARLGDERPTRERLQTVGAAGLRRAFARADRLAMALSARCFSWNATLPRIRFRAVDAPALALAAGLAASVLV</sequence>
<dbReference type="RefSeq" id="WP_074878575.1">
    <property type="nucleotide sequence ID" value="NZ_FOXI01000007.1"/>
</dbReference>
<evidence type="ECO:0000313" key="7">
    <source>
        <dbReference type="EMBL" id="SFP76474.1"/>
    </source>
</evidence>